<feature type="repeat" description="WD" evidence="6">
    <location>
        <begin position="480"/>
        <end position="519"/>
    </location>
</feature>
<dbReference type="WBParaSite" id="ALUE_0000492801-mRNA-1">
    <property type="protein sequence ID" value="ALUE_0000492801-mRNA-1"/>
    <property type="gene ID" value="ALUE_0000492801"/>
</dbReference>
<dbReference type="SUPFAM" id="SSF50978">
    <property type="entry name" value="WD40 repeat-like"/>
    <property type="match status" value="1"/>
</dbReference>
<dbReference type="Pfam" id="PF00400">
    <property type="entry name" value="WD40"/>
    <property type="match status" value="1"/>
</dbReference>
<dbReference type="Proteomes" id="UP000036681">
    <property type="component" value="Unplaced"/>
</dbReference>
<keyword evidence="4" id="KW-0677">Repeat</keyword>
<keyword evidence="3 6" id="KW-0853">WD repeat</keyword>
<evidence type="ECO:0000256" key="3">
    <source>
        <dbReference type="ARBA" id="ARBA00022574"/>
    </source>
</evidence>
<dbReference type="AlphaFoldDB" id="A0A0M3HRI9"/>
<dbReference type="GO" id="GO:0032040">
    <property type="term" value="C:small-subunit processome"/>
    <property type="evidence" value="ECO:0007669"/>
    <property type="project" value="TreeGrafter"/>
</dbReference>
<dbReference type="InterPro" id="IPR019775">
    <property type="entry name" value="WD40_repeat_CS"/>
</dbReference>
<dbReference type="Pfam" id="PF08149">
    <property type="entry name" value="BING4CT"/>
    <property type="match status" value="1"/>
</dbReference>
<evidence type="ECO:0000256" key="5">
    <source>
        <dbReference type="ARBA" id="ARBA00023242"/>
    </source>
</evidence>
<sequence length="733" mass="83332">MFGPSSFVLFLKQTLSCTLTTFLVCFLFRTQITAVPSCPSCFADPFIAKRVLRDSRSSGASVRHIASMDESKGKTEVMNYTAEDLTPSGGFSTKLKRRNKIKSNFERTFPRKRAIQRRIAKDRFPDHAPVFEGSIQKHDTGASEINPKNVRTEFHQAKLEMKKKKFLERIQQTARAEILNSEDAGYLVTDDGELSYTIRQKDICASVDMASATKRRIAKDRFPDHAPVFEGSIQKHDTGASEINPKNVRTEFHQAKLEMKKKKFLERIQQTARAEILNSEDAGYLVTDDGELSYTIRQKDICASVDMASATKHFDLDLERFGPYRIDYTLNGRHLLIGGKRGHVAAFDWLTKSLHNETNVMEGVRDVQWLHVETMYAVAQKRWTYIYDNMGVELHCLKMLHDIKRMEFLPRHFLLVAGSNTSFLSYLDVSIGKLVQSFATRQGALDVMTQNPSNAIIHTGHGNGTVQLWSPNIREPLVKMLAHKSSVRGIAVEGNYMATTGLDRRLRIWDVRNYKQLFVYVLPFGLSEVAFSQRYTIACAVGNSVQVFTDAHLGTAREPYLVHNCRGIVSDLRFCPFEDVLGVGHQGGFTSLLVPGCGEANFNALHANPYESKSQRKEREVKQLLDKIQPELITLDTSEIAQVNTSLMEQENERLKNVLYVRPRDVKFTPKHKKKGRSGALKKEQRKQGVQAEMRFAVNEERKRAESELFGSYKPKTDDKPKSVLDRFKRKDA</sequence>
<comment type="subcellular location">
    <subcellularLocation>
        <location evidence="1">Nucleus</location>
        <location evidence="1">Nucleolus</location>
    </subcellularLocation>
</comment>
<evidence type="ECO:0000313" key="10">
    <source>
        <dbReference type="WBParaSite" id="ALUE_0000492801-mRNA-1"/>
    </source>
</evidence>
<dbReference type="InterPro" id="IPR015943">
    <property type="entry name" value="WD40/YVTN_repeat-like_dom_sf"/>
</dbReference>
<dbReference type="InterPro" id="IPR012952">
    <property type="entry name" value="BING4_C_dom"/>
</dbReference>
<evidence type="ECO:0000256" key="4">
    <source>
        <dbReference type="ARBA" id="ARBA00022737"/>
    </source>
</evidence>
<evidence type="ECO:0000313" key="9">
    <source>
        <dbReference type="Proteomes" id="UP000036681"/>
    </source>
</evidence>
<feature type="compositionally biased region" description="Basic and acidic residues" evidence="7">
    <location>
        <begin position="698"/>
        <end position="707"/>
    </location>
</feature>
<dbReference type="SMART" id="SM00320">
    <property type="entry name" value="WD40"/>
    <property type="match status" value="3"/>
</dbReference>
<evidence type="ECO:0000259" key="8">
    <source>
        <dbReference type="SMART" id="SM01033"/>
    </source>
</evidence>
<protein>
    <submittedName>
        <fullName evidence="10">BING4CT domain-containing protein</fullName>
    </submittedName>
</protein>
<dbReference type="InterPro" id="IPR036322">
    <property type="entry name" value="WD40_repeat_dom_sf"/>
</dbReference>
<name>A0A0M3HRI9_ASCLU</name>
<proteinExistence type="predicted"/>
<feature type="region of interest" description="Disordered" evidence="7">
    <location>
        <begin position="669"/>
        <end position="733"/>
    </location>
</feature>
<dbReference type="Gene3D" id="2.130.10.10">
    <property type="entry name" value="YVTN repeat-like/Quinoprotein amine dehydrogenase"/>
    <property type="match status" value="1"/>
</dbReference>
<reference evidence="10" key="1">
    <citation type="submission" date="2017-02" db="UniProtKB">
        <authorList>
            <consortium name="WormBaseParasite"/>
        </authorList>
    </citation>
    <scope>IDENTIFICATION</scope>
</reference>
<dbReference type="PROSITE" id="PS50082">
    <property type="entry name" value="WD_REPEATS_2"/>
    <property type="match status" value="1"/>
</dbReference>
<dbReference type="PROSITE" id="PS50294">
    <property type="entry name" value="WD_REPEATS_REGION"/>
    <property type="match status" value="1"/>
</dbReference>
<evidence type="ECO:0000256" key="2">
    <source>
        <dbReference type="ARBA" id="ARBA00022552"/>
    </source>
</evidence>
<feature type="compositionally biased region" description="Basic and acidic residues" evidence="7">
    <location>
        <begin position="715"/>
        <end position="733"/>
    </location>
</feature>
<dbReference type="GO" id="GO:0000462">
    <property type="term" value="P:maturation of SSU-rRNA from tricistronic rRNA transcript (SSU-rRNA, 5.8S rRNA, LSU-rRNA)"/>
    <property type="evidence" value="ECO:0007669"/>
    <property type="project" value="TreeGrafter"/>
</dbReference>
<dbReference type="FunFam" id="2.130.10.10:FF:000378">
    <property type="entry name" value="U3 small nucleolar RNA-associated protein 7"/>
    <property type="match status" value="1"/>
</dbReference>
<organism evidence="9 10">
    <name type="scientific">Ascaris lumbricoides</name>
    <name type="common">Giant roundworm</name>
    <dbReference type="NCBI Taxonomy" id="6252"/>
    <lineage>
        <taxon>Eukaryota</taxon>
        <taxon>Metazoa</taxon>
        <taxon>Ecdysozoa</taxon>
        <taxon>Nematoda</taxon>
        <taxon>Chromadorea</taxon>
        <taxon>Rhabditida</taxon>
        <taxon>Spirurina</taxon>
        <taxon>Ascaridomorpha</taxon>
        <taxon>Ascaridoidea</taxon>
        <taxon>Ascarididae</taxon>
        <taxon>Ascaris</taxon>
    </lineage>
</organism>
<feature type="domain" description="BING4 C-terminal" evidence="8">
    <location>
        <begin position="559"/>
        <end position="637"/>
    </location>
</feature>
<dbReference type="GO" id="GO:0030686">
    <property type="term" value="C:90S preribosome"/>
    <property type="evidence" value="ECO:0007669"/>
    <property type="project" value="TreeGrafter"/>
</dbReference>
<dbReference type="PANTHER" id="PTHR14085">
    <property type="entry name" value="WD-REPEAT PROTEIN BING4"/>
    <property type="match status" value="1"/>
</dbReference>
<dbReference type="PANTHER" id="PTHR14085:SF3">
    <property type="entry name" value="WD REPEAT-CONTAINING PROTEIN 46"/>
    <property type="match status" value="1"/>
</dbReference>
<evidence type="ECO:0000256" key="6">
    <source>
        <dbReference type="PROSITE-ProRule" id="PRU00221"/>
    </source>
</evidence>
<keyword evidence="9" id="KW-1185">Reference proteome</keyword>
<keyword evidence="5" id="KW-0539">Nucleus</keyword>
<dbReference type="SMART" id="SM01033">
    <property type="entry name" value="BING4CT"/>
    <property type="match status" value="1"/>
</dbReference>
<dbReference type="InterPro" id="IPR040315">
    <property type="entry name" value="WDR46/Utp7"/>
</dbReference>
<keyword evidence="2" id="KW-0698">rRNA processing</keyword>
<dbReference type="PROSITE" id="PS00678">
    <property type="entry name" value="WD_REPEATS_1"/>
    <property type="match status" value="1"/>
</dbReference>
<evidence type="ECO:0000256" key="1">
    <source>
        <dbReference type="ARBA" id="ARBA00004604"/>
    </source>
</evidence>
<evidence type="ECO:0000256" key="7">
    <source>
        <dbReference type="SAM" id="MobiDB-lite"/>
    </source>
</evidence>
<accession>A0A0M3HRI9</accession>
<dbReference type="InterPro" id="IPR001680">
    <property type="entry name" value="WD40_rpt"/>
</dbReference>